<evidence type="ECO:0000313" key="1">
    <source>
        <dbReference type="EMBL" id="PWJ38663.1"/>
    </source>
</evidence>
<proteinExistence type="predicted"/>
<name>A0A315Z5B1_SEDFL</name>
<sequence>FKLKTKHNKGHIAQVVCDATRLRHHAQVVVHKIMKKLILILIQVLFLCILNACEMKHTEKELESNFTIEQIADLRKITEFFKNSICDDTGLDFKVCFNEKNYGSLLVNAFELLSRIDFDEQQKLYKQISSTTFDEIWMFCEATRYPSKRKFQDICSVYDGKYQKYLIDLGKKNIRIAKYADKIQASGGFNVFDIGLNEIFKENSYFDLDDPNIQLILAIHFLSINDQIKRNPLLNELEEPLKIAPLE</sequence>
<reference evidence="1 2" key="1">
    <citation type="submission" date="2018-03" db="EMBL/GenBank/DDBJ databases">
        <title>Genomic Encyclopedia of Archaeal and Bacterial Type Strains, Phase II (KMG-II): from individual species to whole genera.</title>
        <authorList>
            <person name="Goeker M."/>
        </authorList>
    </citation>
    <scope>NUCLEOTIDE SEQUENCE [LARGE SCALE GENOMIC DNA]</scope>
    <source>
        <strain evidence="1 2">DSM 28229</strain>
    </source>
</reference>
<protein>
    <submittedName>
        <fullName evidence="1">Uncharacterized protein</fullName>
    </submittedName>
</protein>
<dbReference type="Proteomes" id="UP000245535">
    <property type="component" value="Unassembled WGS sequence"/>
</dbReference>
<accession>A0A315Z5B1</accession>
<dbReference type="RefSeq" id="WP_211323926.1">
    <property type="nucleotide sequence ID" value="NZ_QGDO01000007.1"/>
</dbReference>
<organism evidence="1 2">
    <name type="scientific">Sediminitomix flava</name>
    <dbReference type="NCBI Taxonomy" id="379075"/>
    <lineage>
        <taxon>Bacteria</taxon>
        <taxon>Pseudomonadati</taxon>
        <taxon>Bacteroidota</taxon>
        <taxon>Cytophagia</taxon>
        <taxon>Cytophagales</taxon>
        <taxon>Flammeovirgaceae</taxon>
        <taxon>Sediminitomix</taxon>
    </lineage>
</organism>
<feature type="non-terminal residue" evidence="1">
    <location>
        <position position="1"/>
    </location>
</feature>
<comment type="caution">
    <text evidence="1">The sequence shown here is derived from an EMBL/GenBank/DDBJ whole genome shotgun (WGS) entry which is preliminary data.</text>
</comment>
<dbReference type="AlphaFoldDB" id="A0A315Z5B1"/>
<evidence type="ECO:0000313" key="2">
    <source>
        <dbReference type="Proteomes" id="UP000245535"/>
    </source>
</evidence>
<gene>
    <name evidence="1" type="ORF">BC781_107254</name>
</gene>
<dbReference type="EMBL" id="QGDO01000007">
    <property type="protein sequence ID" value="PWJ38663.1"/>
    <property type="molecule type" value="Genomic_DNA"/>
</dbReference>
<keyword evidence="2" id="KW-1185">Reference proteome</keyword>